<dbReference type="EMBL" id="HBGE01052091">
    <property type="protein sequence ID" value="CAD9150262.1"/>
    <property type="molecule type" value="Transcribed_RNA"/>
</dbReference>
<proteinExistence type="predicted"/>
<dbReference type="InterPro" id="IPR011333">
    <property type="entry name" value="SKP1/BTB/POZ_sf"/>
</dbReference>
<reference evidence="1" key="1">
    <citation type="submission" date="2021-01" db="EMBL/GenBank/DDBJ databases">
        <authorList>
            <person name="Corre E."/>
            <person name="Pelletier E."/>
            <person name="Niang G."/>
            <person name="Scheremetjew M."/>
            <person name="Finn R."/>
            <person name="Kale V."/>
            <person name="Holt S."/>
            <person name="Cochrane G."/>
            <person name="Meng A."/>
            <person name="Brown T."/>
            <person name="Cohen L."/>
        </authorList>
    </citation>
    <scope>NUCLEOTIDE SEQUENCE</scope>
    <source>
        <strain evidence="1">OF101</strain>
    </source>
</reference>
<name>A0A7S1W5K9_ALECA</name>
<dbReference type="SUPFAM" id="SSF54695">
    <property type="entry name" value="POZ domain"/>
    <property type="match status" value="1"/>
</dbReference>
<accession>A0A7S1W5K9</accession>
<sequence length="232" mass="25882">MAQAAPRLSLFRPHYNSQLMAEEGKLIFHTRGERFAVAPEVAAKVPFLDSLLADRIGTKKNEHGEPVIDRDPALVRAVLEFVSSGDAMHLFTKLPKASSAKDMLVELDFFCVEPPAVRPISDKSFKTSLKDVKDEYQRVCKRGPIEKSYSANRFGARNAAAELAVGLESATYDLTNHRIRQELYNSVLFVISHSRTFGPRMRHHILGVGQDQGPLQREANGRVGALARLWAE</sequence>
<dbReference type="AlphaFoldDB" id="A0A7S1W5K9"/>
<evidence type="ECO:0000313" key="1">
    <source>
        <dbReference type="EMBL" id="CAD9150262.1"/>
    </source>
</evidence>
<organism evidence="1">
    <name type="scientific">Alexandrium catenella</name>
    <name type="common">Red tide dinoflagellate</name>
    <name type="synonym">Gonyaulax catenella</name>
    <dbReference type="NCBI Taxonomy" id="2925"/>
    <lineage>
        <taxon>Eukaryota</taxon>
        <taxon>Sar</taxon>
        <taxon>Alveolata</taxon>
        <taxon>Dinophyceae</taxon>
        <taxon>Gonyaulacales</taxon>
        <taxon>Pyrocystaceae</taxon>
        <taxon>Alexandrium</taxon>
    </lineage>
</organism>
<protein>
    <recommendedName>
        <fullName evidence="2">BTB domain-containing protein</fullName>
    </recommendedName>
</protein>
<gene>
    <name evidence="1" type="ORF">ACAT0790_LOCUS31441</name>
</gene>
<evidence type="ECO:0008006" key="2">
    <source>
        <dbReference type="Google" id="ProtNLM"/>
    </source>
</evidence>
<dbReference type="Gene3D" id="3.30.710.10">
    <property type="entry name" value="Potassium Channel Kv1.1, Chain A"/>
    <property type="match status" value="1"/>
</dbReference>